<keyword evidence="3" id="KW-0808">Transferase</keyword>
<evidence type="ECO:0000256" key="16">
    <source>
        <dbReference type="SAM" id="Phobius"/>
    </source>
</evidence>
<dbReference type="InterPro" id="IPR011009">
    <property type="entry name" value="Kinase-like_dom_sf"/>
</dbReference>
<evidence type="ECO:0000313" key="20">
    <source>
        <dbReference type="EMBL" id="JAD08078.1"/>
    </source>
</evidence>
<evidence type="ECO:0000256" key="15">
    <source>
        <dbReference type="PROSITE-ProRule" id="PRU10141"/>
    </source>
</evidence>
<name>A0A0A1WGF8_ZEUCU</name>
<comment type="catalytic activity">
    <reaction evidence="13">
        <text>L-tyrosyl-[protein] + ATP = O-phospho-L-tyrosyl-[protein] + ADP + H(+)</text>
        <dbReference type="Rhea" id="RHEA:10596"/>
        <dbReference type="Rhea" id="RHEA-COMP:10136"/>
        <dbReference type="Rhea" id="RHEA-COMP:20101"/>
        <dbReference type="ChEBI" id="CHEBI:15378"/>
        <dbReference type="ChEBI" id="CHEBI:30616"/>
        <dbReference type="ChEBI" id="CHEBI:46858"/>
        <dbReference type="ChEBI" id="CHEBI:61978"/>
        <dbReference type="ChEBI" id="CHEBI:456216"/>
        <dbReference type="EC" id="2.7.10.1"/>
    </reaction>
</comment>
<dbReference type="EMBL" id="GBXI01006214">
    <property type="protein sequence ID" value="JAD08078.1"/>
    <property type="molecule type" value="Transcribed_RNA"/>
</dbReference>
<dbReference type="InterPro" id="IPR002126">
    <property type="entry name" value="Cadherin-like_dom"/>
</dbReference>
<dbReference type="PANTHER" id="PTHR24416">
    <property type="entry name" value="TYROSINE-PROTEIN KINASE RECEPTOR"/>
    <property type="match status" value="1"/>
</dbReference>
<dbReference type="PROSITE" id="PS50011">
    <property type="entry name" value="PROTEIN_KINASE_DOM"/>
    <property type="match status" value="1"/>
</dbReference>
<keyword evidence="4 16" id="KW-0812">Transmembrane</keyword>
<reference evidence="19" key="2">
    <citation type="journal article" date="2015" name="Gigascience">
        <title>Reconstructing a comprehensive transcriptome assembly of a white-pupal translocated strain of the pest fruit fly Bactrocera cucurbitae.</title>
        <authorList>
            <person name="Sim S.B."/>
            <person name="Calla B."/>
            <person name="Hall B."/>
            <person name="DeRego T."/>
            <person name="Geib S.M."/>
        </authorList>
    </citation>
    <scope>NUCLEOTIDE SEQUENCE</scope>
</reference>
<dbReference type="InterPro" id="IPR001245">
    <property type="entry name" value="Ser-Thr/Tyr_kinase_cat_dom"/>
</dbReference>
<dbReference type="InterPro" id="IPR015919">
    <property type="entry name" value="Cadherin-like_sf"/>
</dbReference>
<dbReference type="PRINTS" id="PR00109">
    <property type="entry name" value="TYRKINASE"/>
</dbReference>
<dbReference type="Gene3D" id="3.30.200.20">
    <property type="entry name" value="Phosphorylase Kinase, domain 1"/>
    <property type="match status" value="1"/>
</dbReference>
<dbReference type="CDD" id="cd11304">
    <property type="entry name" value="Cadherin_repeat"/>
    <property type="match status" value="1"/>
</dbReference>
<keyword evidence="8 15" id="KW-0067">ATP-binding</keyword>
<dbReference type="InterPro" id="IPR020635">
    <property type="entry name" value="Tyr_kinase_cat_dom"/>
</dbReference>
<evidence type="ECO:0000256" key="2">
    <source>
        <dbReference type="ARBA" id="ARBA00011902"/>
    </source>
</evidence>
<evidence type="ECO:0000256" key="3">
    <source>
        <dbReference type="ARBA" id="ARBA00022679"/>
    </source>
</evidence>
<sequence length="742" mass="85478">MDLFINLFMRRPPLWNPKSINVKRSFFLLMTMKMIILFYFIQPACSQHHSLINTPPILYVPERNWRIPETEPVGQIITRIRAEDPENDDLVFGLEPHFTSNFDNNNNKENLPFRIDSVRGIVYLNESLVGRGGENFFLYITVSDGDLTAKNEVFVNILVKENENSSKLRTPPSVTNVLQNISQILPPFDTLPGVQSERKKFSTERPTNRLKLAPLNNNNKKNFASRMTTIKYDYVNKYNDSVLHFNKMLNDTAANDDTTKKEDNKLSYDNTSSTNYSTKAIVLLVIFISSGILFVAVVVFGFLYRKHLCAISKKLKKVSKEEMTKKSNQSNLSINLTDNSRNSMVMRHWNGPTAYNNRYVPWERDLQQNGLATYQQSSNVINGSIHDDNTNVTTNFGGLQNTTENIGHSINEMVSHNTNDNSKYNNNDKCNWEFPRHRLKFFNILGEGAFGQVWRCEANDIDSAEGVTTVAVKTLKENATESEKRDLMSELEVMKSLDPHINVVRLLACCTDKDPIFVIIEFVNRGKLQTYLRNSRAEMHYGNTHGKSKTLTSGDLTSFMYQVAKGMDYLTSRGIIHRDLAARNILITEEHTCKVADFGFARDVITSKIYERKSEGKLPIRWMAIESLYDNIFSAKSDIWSFGVLMWEIVTLGSTPYPGICAADVMRKVRDGYRLEKPEHCRRELYNIMYYCWSSDPNERPTFVELVQMLDKLLHTEMDYIELERFPDHNYYNILNLSGEKL</sequence>
<dbReference type="SMART" id="SM00219">
    <property type="entry name" value="TyrKc"/>
    <property type="match status" value="1"/>
</dbReference>
<keyword evidence="10 16" id="KW-0472">Membrane</keyword>
<dbReference type="GO" id="GO:0004714">
    <property type="term" value="F:transmembrane receptor protein tyrosine kinase activity"/>
    <property type="evidence" value="ECO:0007669"/>
    <property type="project" value="UniProtKB-EC"/>
</dbReference>
<dbReference type="FunFam" id="3.30.200.20:FF:000678">
    <property type="entry name" value="Tyrosine kinase receptor"/>
    <property type="match status" value="1"/>
</dbReference>
<evidence type="ECO:0000256" key="9">
    <source>
        <dbReference type="ARBA" id="ARBA00022989"/>
    </source>
</evidence>
<dbReference type="SUPFAM" id="SSF49313">
    <property type="entry name" value="Cadherin-like"/>
    <property type="match status" value="1"/>
</dbReference>
<reference evidence="19" key="1">
    <citation type="submission" date="2014-11" db="EMBL/GenBank/DDBJ databases">
        <authorList>
            <person name="Geib S."/>
        </authorList>
    </citation>
    <scope>NUCLEOTIDE SEQUENCE</scope>
</reference>
<dbReference type="AlphaFoldDB" id="A0A0A1WGF8"/>
<dbReference type="FunFam" id="1.10.510.10:FF:000190">
    <property type="entry name" value="Proto-oncogene tyrosine-protein kinase receptor Ret"/>
    <property type="match status" value="1"/>
</dbReference>
<organism evidence="19">
    <name type="scientific">Zeugodacus cucurbitae</name>
    <name type="common">Melon fruit fly</name>
    <name type="synonym">Bactrocera cucurbitae</name>
    <dbReference type="NCBI Taxonomy" id="28588"/>
    <lineage>
        <taxon>Eukaryota</taxon>
        <taxon>Metazoa</taxon>
        <taxon>Ecdysozoa</taxon>
        <taxon>Arthropoda</taxon>
        <taxon>Hexapoda</taxon>
        <taxon>Insecta</taxon>
        <taxon>Pterygota</taxon>
        <taxon>Neoptera</taxon>
        <taxon>Endopterygota</taxon>
        <taxon>Diptera</taxon>
        <taxon>Brachycera</taxon>
        <taxon>Muscomorpha</taxon>
        <taxon>Tephritoidea</taxon>
        <taxon>Tephritidae</taxon>
        <taxon>Zeugodacus</taxon>
        <taxon>Zeugodacus</taxon>
    </lineage>
</organism>
<evidence type="ECO:0000259" key="17">
    <source>
        <dbReference type="PROSITE" id="PS50011"/>
    </source>
</evidence>
<feature type="domain" description="Protein kinase" evidence="17">
    <location>
        <begin position="439"/>
        <end position="718"/>
    </location>
</feature>
<keyword evidence="5" id="KW-0732">Signal</keyword>
<keyword evidence="11" id="KW-0829">Tyrosine-protein kinase</keyword>
<dbReference type="InterPro" id="IPR000719">
    <property type="entry name" value="Prot_kinase_dom"/>
</dbReference>
<dbReference type="CDD" id="cd00192">
    <property type="entry name" value="PTKc"/>
    <property type="match status" value="1"/>
</dbReference>
<dbReference type="EC" id="2.7.10.1" evidence="2"/>
<dbReference type="SUPFAM" id="SSF56112">
    <property type="entry name" value="Protein kinase-like (PK-like)"/>
    <property type="match status" value="1"/>
</dbReference>
<dbReference type="Gene3D" id="2.60.40.60">
    <property type="entry name" value="Cadherins"/>
    <property type="match status" value="1"/>
</dbReference>
<evidence type="ECO:0000256" key="1">
    <source>
        <dbReference type="ARBA" id="ARBA00004479"/>
    </source>
</evidence>
<dbReference type="InterPro" id="IPR008266">
    <property type="entry name" value="Tyr_kinase_AS"/>
</dbReference>
<keyword evidence="9 16" id="KW-1133">Transmembrane helix</keyword>
<evidence type="ECO:0000256" key="14">
    <source>
        <dbReference type="PROSITE-ProRule" id="PRU00043"/>
    </source>
</evidence>
<dbReference type="PROSITE" id="PS50268">
    <property type="entry name" value="CADHERIN_2"/>
    <property type="match status" value="1"/>
</dbReference>
<evidence type="ECO:0000259" key="18">
    <source>
        <dbReference type="PROSITE" id="PS50268"/>
    </source>
</evidence>
<dbReference type="GO" id="GO:0007156">
    <property type="term" value="P:homophilic cell adhesion via plasma membrane adhesion molecules"/>
    <property type="evidence" value="ECO:0007669"/>
    <property type="project" value="InterPro"/>
</dbReference>
<keyword evidence="12" id="KW-0325">Glycoprotein</keyword>
<dbReference type="GO" id="GO:0005509">
    <property type="term" value="F:calcium ion binding"/>
    <property type="evidence" value="ECO:0007669"/>
    <property type="project" value="UniProtKB-UniRule"/>
</dbReference>
<protein>
    <recommendedName>
        <fullName evidence="2">receptor protein-tyrosine kinase</fullName>
        <ecNumber evidence="2">2.7.10.1</ecNumber>
    </recommendedName>
</protein>
<evidence type="ECO:0000256" key="12">
    <source>
        <dbReference type="ARBA" id="ARBA00023180"/>
    </source>
</evidence>
<evidence type="ECO:0000256" key="5">
    <source>
        <dbReference type="ARBA" id="ARBA00022729"/>
    </source>
</evidence>
<evidence type="ECO:0000256" key="4">
    <source>
        <dbReference type="ARBA" id="ARBA00022692"/>
    </source>
</evidence>
<dbReference type="GO" id="GO:0007169">
    <property type="term" value="P:cell surface receptor protein tyrosine kinase signaling pathway"/>
    <property type="evidence" value="ECO:0007669"/>
    <property type="project" value="TreeGrafter"/>
</dbReference>
<dbReference type="PROSITE" id="PS00109">
    <property type="entry name" value="PROTEIN_KINASE_TYR"/>
    <property type="match status" value="1"/>
</dbReference>
<evidence type="ECO:0000256" key="8">
    <source>
        <dbReference type="ARBA" id="ARBA00022840"/>
    </source>
</evidence>
<feature type="transmembrane region" description="Helical" evidence="16">
    <location>
        <begin position="280"/>
        <end position="304"/>
    </location>
</feature>
<accession>A0A0A1WGF8</accession>
<dbReference type="GO" id="GO:0005524">
    <property type="term" value="F:ATP binding"/>
    <property type="evidence" value="ECO:0007669"/>
    <property type="project" value="UniProtKB-UniRule"/>
</dbReference>
<feature type="binding site" evidence="15">
    <location>
        <position position="473"/>
    </location>
    <ligand>
        <name>ATP</name>
        <dbReference type="ChEBI" id="CHEBI:30616"/>
    </ligand>
</feature>
<dbReference type="Gene3D" id="1.10.510.10">
    <property type="entry name" value="Transferase(Phosphotransferase) domain 1"/>
    <property type="match status" value="1"/>
</dbReference>
<dbReference type="EMBL" id="GBXI01016712">
    <property type="protein sequence ID" value="JAC97579.1"/>
    <property type="molecule type" value="Transcribed_RNA"/>
</dbReference>
<dbReference type="PANTHER" id="PTHR24416:SF621">
    <property type="entry name" value="TYROSINE KINASE RECEPTOR CAD96CA"/>
    <property type="match status" value="1"/>
</dbReference>
<keyword evidence="6 15" id="KW-0547">Nucleotide-binding</keyword>
<evidence type="ECO:0000256" key="11">
    <source>
        <dbReference type="ARBA" id="ARBA00023137"/>
    </source>
</evidence>
<evidence type="ECO:0000256" key="7">
    <source>
        <dbReference type="ARBA" id="ARBA00022777"/>
    </source>
</evidence>
<evidence type="ECO:0000256" key="10">
    <source>
        <dbReference type="ARBA" id="ARBA00023136"/>
    </source>
</evidence>
<dbReference type="InterPro" id="IPR017441">
    <property type="entry name" value="Protein_kinase_ATP_BS"/>
</dbReference>
<keyword evidence="7 19" id="KW-0418">Kinase</keyword>
<keyword evidence="19" id="KW-0675">Receptor</keyword>
<gene>
    <name evidence="19" type="primary">Cad96Ca_0</name>
    <name evidence="20" type="synonym">Cad96Ca_1</name>
    <name evidence="19" type="ORF">g.49508</name>
    <name evidence="20" type="ORF">g.49512</name>
</gene>
<keyword evidence="14" id="KW-0106">Calcium</keyword>
<dbReference type="GO" id="GO:0043235">
    <property type="term" value="C:receptor complex"/>
    <property type="evidence" value="ECO:0007669"/>
    <property type="project" value="TreeGrafter"/>
</dbReference>
<dbReference type="Pfam" id="PF07714">
    <property type="entry name" value="PK_Tyr_Ser-Thr"/>
    <property type="match status" value="1"/>
</dbReference>
<dbReference type="InterPro" id="IPR050122">
    <property type="entry name" value="RTK"/>
</dbReference>
<dbReference type="GO" id="GO:1902533">
    <property type="term" value="P:positive regulation of intracellular signal transduction"/>
    <property type="evidence" value="ECO:0007669"/>
    <property type="project" value="UniProtKB-ARBA"/>
</dbReference>
<dbReference type="GO" id="GO:0005886">
    <property type="term" value="C:plasma membrane"/>
    <property type="evidence" value="ECO:0007669"/>
    <property type="project" value="TreeGrafter"/>
</dbReference>
<feature type="domain" description="Cadherin" evidence="18">
    <location>
        <begin position="59"/>
        <end position="174"/>
    </location>
</feature>
<evidence type="ECO:0000313" key="19">
    <source>
        <dbReference type="EMBL" id="JAC97579.1"/>
    </source>
</evidence>
<evidence type="ECO:0000256" key="6">
    <source>
        <dbReference type="ARBA" id="ARBA00022741"/>
    </source>
</evidence>
<evidence type="ECO:0000256" key="13">
    <source>
        <dbReference type="ARBA" id="ARBA00051243"/>
    </source>
</evidence>
<comment type="subcellular location">
    <subcellularLocation>
        <location evidence="1">Membrane</location>
        <topology evidence="1">Single-pass type I membrane protein</topology>
    </subcellularLocation>
</comment>
<proteinExistence type="predicted"/>
<dbReference type="PROSITE" id="PS00107">
    <property type="entry name" value="PROTEIN_KINASE_ATP"/>
    <property type="match status" value="1"/>
</dbReference>